<dbReference type="PROSITE" id="PS50102">
    <property type="entry name" value="RRM"/>
    <property type="match status" value="1"/>
</dbReference>
<feature type="region of interest" description="Disordered" evidence="2">
    <location>
        <begin position="80"/>
        <end position="107"/>
    </location>
</feature>
<dbReference type="AlphaFoldDB" id="A0A1B1YVX0"/>
<feature type="domain" description="RRM" evidence="3">
    <location>
        <begin position="4"/>
        <end position="81"/>
    </location>
</feature>
<dbReference type="KEGG" id="gbi:PG2T_12115"/>
<dbReference type="GO" id="GO:0003723">
    <property type="term" value="F:RNA binding"/>
    <property type="evidence" value="ECO:0007669"/>
    <property type="project" value="UniProtKB-KW"/>
</dbReference>
<gene>
    <name evidence="4" type="ORF">PG2T_12115</name>
</gene>
<reference evidence="5" key="1">
    <citation type="submission" date="2016-03" db="EMBL/GenBank/DDBJ databases">
        <title>Complete genome sequence of Solimmundus cernigliae, representing a novel lineage of polycyclic aromatic hydrocarbon degraders within the Gammaproteobacteria.</title>
        <authorList>
            <person name="Singleton D.R."/>
            <person name="Dickey A.N."/>
            <person name="Scholl E.H."/>
            <person name="Wright F.A."/>
            <person name="Aitken M.D."/>
        </authorList>
    </citation>
    <scope>NUCLEOTIDE SEQUENCE [LARGE SCALE GENOMIC DNA]</scope>
    <source>
        <strain evidence="5">TR3.2</strain>
    </source>
</reference>
<feature type="compositionally biased region" description="Gly residues" evidence="2">
    <location>
        <begin position="89"/>
        <end position="107"/>
    </location>
</feature>
<dbReference type="InterPro" id="IPR048289">
    <property type="entry name" value="RRM2_NsCP33-like"/>
</dbReference>
<dbReference type="RefSeq" id="WP_068805848.1">
    <property type="nucleotide sequence ID" value="NZ_CP014671.1"/>
</dbReference>
<dbReference type="PANTHER" id="PTHR48027">
    <property type="entry name" value="HETEROGENEOUS NUCLEAR RIBONUCLEOPROTEIN 87F-RELATED"/>
    <property type="match status" value="1"/>
</dbReference>
<dbReference type="InterPro" id="IPR052462">
    <property type="entry name" value="SLIRP/GR-RBP-like"/>
</dbReference>
<dbReference type="CDD" id="cd21608">
    <property type="entry name" value="RRM2_NsCP33_like"/>
    <property type="match status" value="1"/>
</dbReference>
<organism evidence="4 5">
    <name type="scientific">Immundisolibacter cernigliae</name>
    <dbReference type="NCBI Taxonomy" id="1810504"/>
    <lineage>
        <taxon>Bacteria</taxon>
        <taxon>Pseudomonadati</taxon>
        <taxon>Pseudomonadota</taxon>
        <taxon>Gammaproteobacteria</taxon>
        <taxon>Immundisolibacterales</taxon>
        <taxon>Immundisolibacteraceae</taxon>
        <taxon>Immundisolibacter</taxon>
    </lineage>
</organism>
<dbReference type="SUPFAM" id="SSF54928">
    <property type="entry name" value="RNA-binding domain, RBD"/>
    <property type="match status" value="1"/>
</dbReference>
<dbReference type="InterPro" id="IPR000504">
    <property type="entry name" value="RRM_dom"/>
</dbReference>
<keyword evidence="5" id="KW-1185">Reference proteome</keyword>
<dbReference type="InterPro" id="IPR035979">
    <property type="entry name" value="RBD_domain_sf"/>
</dbReference>
<dbReference type="InterPro" id="IPR012677">
    <property type="entry name" value="Nucleotide-bd_a/b_plait_sf"/>
</dbReference>
<dbReference type="SMART" id="SM00360">
    <property type="entry name" value="RRM"/>
    <property type="match status" value="1"/>
</dbReference>
<evidence type="ECO:0000256" key="1">
    <source>
        <dbReference type="ARBA" id="ARBA00022884"/>
    </source>
</evidence>
<evidence type="ECO:0000313" key="4">
    <source>
        <dbReference type="EMBL" id="ANX04838.1"/>
    </source>
</evidence>
<evidence type="ECO:0000259" key="3">
    <source>
        <dbReference type="PROSITE" id="PS50102"/>
    </source>
</evidence>
<dbReference type="OrthoDB" id="9798855at2"/>
<dbReference type="EMBL" id="CP014671">
    <property type="protein sequence ID" value="ANX04838.1"/>
    <property type="molecule type" value="Genomic_DNA"/>
</dbReference>
<accession>A0A1B1YVX0</accession>
<dbReference type="Pfam" id="PF00076">
    <property type="entry name" value="RRM_1"/>
    <property type="match status" value="1"/>
</dbReference>
<evidence type="ECO:0000256" key="2">
    <source>
        <dbReference type="SAM" id="MobiDB-lite"/>
    </source>
</evidence>
<dbReference type="Proteomes" id="UP000092952">
    <property type="component" value="Chromosome"/>
</dbReference>
<dbReference type="Gene3D" id="3.30.70.330">
    <property type="match status" value="1"/>
</dbReference>
<dbReference type="InParanoid" id="A0A1B1YVX0"/>
<protein>
    <submittedName>
        <fullName evidence="4">RNA-binding protein</fullName>
    </submittedName>
</protein>
<proteinExistence type="predicted"/>
<sequence length="107" mass="11531">MQQNKLYVGNFPYSVTEDQLRALFSEYGQITDLAMIMDRETGRPKGFAFITFAAQQAAEKALEQNGRDLGGRPLKVNMAMERDASRGPRPGGGGGFGGGGAGRGPRY</sequence>
<evidence type="ECO:0000313" key="5">
    <source>
        <dbReference type="Proteomes" id="UP000092952"/>
    </source>
</evidence>
<keyword evidence="1" id="KW-0694">RNA-binding</keyword>
<dbReference type="STRING" id="1810504.PG2T_12115"/>
<name>A0A1B1YVX0_9GAMM</name>